<dbReference type="EMBL" id="CP014774">
    <property type="protein sequence ID" value="ANB52442.1"/>
    <property type="molecule type" value="Genomic_DNA"/>
</dbReference>
<name>A0AAC9B6E2_AERVE</name>
<feature type="domain" description="ISXO2-like transposase" evidence="1">
    <location>
        <begin position="35"/>
        <end position="94"/>
    </location>
</feature>
<protein>
    <recommendedName>
        <fullName evidence="1">ISXO2-like transposase domain-containing protein</fullName>
    </recommendedName>
</protein>
<evidence type="ECO:0000313" key="3">
    <source>
        <dbReference type="Proteomes" id="UP000076809"/>
    </source>
</evidence>
<dbReference type="Proteomes" id="UP000076809">
    <property type="component" value="Chromosome"/>
</dbReference>
<dbReference type="Pfam" id="PF12762">
    <property type="entry name" value="DDE_Tnp_IS1595"/>
    <property type="match status" value="1"/>
</dbReference>
<dbReference type="InterPro" id="IPR024445">
    <property type="entry name" value="Tnp_ISXO2-like"/>
</dbReference>
<sequence length="128" mass="14518">MGGAYLRSRIKQAGKWDQETIVSFFLCQYCSGEYLHCEHLGVVTGGNLDWLDHPAFNWVNTMIGNVKNSLRGSCHTLGAKHLPRHLAEYCFRFNHRFDLKSMFIELGHAVVASPPMPYRLLKLAEGHG</sequence>
<reference evidence="2 3" key="1">
    <citation type="journal article" date="2016" name="J. Clin. Microbiol.">
        <title>Detection and Whole-Genome Sequencing of Carbapenemase-Producing Aeromonas hydrophila Isolates from Routine Perirectal Surveillance Culture.</title>
        <authorList>
            <person name="Hughes H.Y."/>
            <person name="Conlan S.P."/>
            <person name="Lau A.F."/>
            <person name="Dekker J.P."/>
            <person name="Michelin A.V."/>
            <person name="Youn J.H."/>
            <person name="Henderson D.K."/>
            <person name="Frank K.M."/>
            <person name="Segre J.A."/>
            <person name="Palmore T.N."/>
        </authorList>
    </citation>
    <scope>NUCLEOTIDE SEQUENCE [LARGE SCALE GENOMIC DNA]</scope>
    <source>
        <strain evidence="2 3">AVNIH1</strain>
    </source>
</reference>
<proteinExistence type="predicted"/>
<accession>A0AAC9B6E2</accession>
<dbReference type="AlphaFoldDB" id="A0AAC9B6E2"/>
<evidence type="ECO:0000259" key="1">
    <source>
        <dbReference type="Pfam" id="PF12762"/>
    </source>
</evidence>
<gene>
    <name evidence="2" type="ORF">WM43_07080</name>
</gene>
<organism evidence="2 3">
    <name type="scientific">Aeromonas veronii</name>
    <dbReference type="NCBI Taxonomy" id="654"/>
    <lineage>
        <taxon>Bacteria</taxon>
        <taxon>Pseudomonadati</taxon>
        <taxon>Pseudomonadota</taxon>
        <taxon>Gammaproteobacteria</taxon>
        <taxon>Aeromonadales</taxon>
        <taxon>Aeromonadaceae</taxon>
        <taxon>Aeromonas</taxon>
    </lineage>
</organism>
<evidence type="ECO:0000313" key="2">
    <source>
        <dbReference type="EMBL" id="ANB52442.1"/>
    </source>
</evidence>